<dbReference type="Gene3D" id="2.60.120.620">
    <property type="entry name" value="q2cbj1_9rhob like domain"/>
    <property type="match status" value="1"/>
</dbReference>
<dbReference type="Pfam" id="PF05721">
    <property type="entry name" value="PhyH"/>
    <property type="match status" value="1"/>
</dbReference>
<dbReference type="InterPro" id="IPR008775">
    <property type="entry name" value="Phytyl_CoA_dOase-like"/>
</dbReference>
<sequence>MAVTQAEVDEFQASGVVLLRGAFTGYVEAARAAIEQNQANPSWRERTYRPGDGSAPFFQDYVVWDQFDGYRDLVKSSPMAEMAARLMQSNTARIFHDHILVKEPGNSVVTPWHQDQPYYLVEGQQTVSFWVPLDPVPRGRTIEYVRGSHRWGADFKPMLFDGTPLFEGGTSEAVPDVEAQRDALDILGWAVEPGDAVAFSFRTLHGAPANASPARRRVISLRWVGDDAVFADRPGTTSPAFPDLDYTPGAAFEGADFPVVYDARNKG</sequence>
<organism evidence="1">
    <name type="scientific">hydrothermal vent metagenome</name>
    <dbReference type="NCBI Taxonomy" id="652676"/>
    <lineage>
        <taxon>unclassified sequences</taxon>
        <taxon>metagenomes</taxon>
        <taxon>ecological metagenomes</taxon>
    </lineage>
</organism>
<accession>A0A3B0RHP0</accession>
<keyword evidence="1" id="KW-0223">Dioxygenase</keyword>
<proteinExistence type="predicted"/>
<protein>
    <submittedName>
        <fullName evidence="1">Phytanoyl-CoA dioxygenase</fullName>
    </submittedName>
</protein>
<evidence type="ECO:0000313" key="1">
    <source>
        <dbReference type="EMBL" id="VAV92884.1"/>
    </source>
</evidence>
<dbReference type="GO" id="GO:0051213">
    <property type="term" value="F:dioxygenase activity"/>
    <property type="evidence" value="ECO:0007669"/>
    <property type="project" value="UniProtKB-KW"/>
</dbReference>
<reference evidence="1" key="1">
    <citation type="submission" date="2018-06" db="EMBL/GenBank/DDBJ databases">
        <authorList>
            <person name="Zhirakovskaya E."/>
        </authorList>
    </citation>
    <scope>NUCLEOTIDE SEQUENCE</scope>
</reference>
<name>A0A3B0RHP0_9ZZZZ</name>
<dbReference type="PANTHER" id="PTHR20883">
    <property type="entry name" value="PHYTANOYL-COA DIOXYGENASE DOMAIN CONTAINING 1"/>
    <property type="match status" value="1"/>
</dbReference>
<dbReference type="EMBL" id="UOEG01000097">
    <property type="protein sequence ID" value="VAV92884.1"/>
    <property type="molecule type" value="Genomic_DNA"/>
</dbReference>
<dbReference type="SUPFAM" id="SSF51197">
    <property type="entry name" value="Clavaminate synthase-like"/>
    <property type="match status" value="1"/>
</dbReference>
<keyword evidence="1" id="KW-0560">Oxidoreductase</keyword>
<dbReference type="PANTHER" id="PTHR20883:SF49">
    <property type="entry name" value="PHYTANOYL-COA DIOXYGENASE"/>
    <property type="match status" value="1"/>
</dbReference>
<dbReference type="AlphaFoldDB" id="A0A3B0RHP0"/>
<gene>
    <name evidence="1" type="ORF">MNBD_ALPHA07-250</name>
</gene>